<evidence type="ECO:0000259" key="4">
    <source>
        <dbReference type="PROSITE" id="PS50179"/>
    </source>
</evidence>
<dbReference type="PRINTS" id="PR01217">
    <property type="entry name" value="PRICHEXTENSN"/>
</dbReference>
<dbReference type="PROSITE" id="PS00028">
    <property type="entry name" value="ZINC_FINGER_C2H2_1"/>
    <property type="match status" value="1"/>
</dbReference>
<keyword evidence="1" id="KW-0863">Zinc-finger</keyword>
<comment type="caution">
    <text evidence="6">The sequence shown here is derived from an EMBL/GenBank/DDBJ whole genome shotgun (WGS) entry which is preliminary data.</text>
</comment>
<dbReference type="InterPro" id="IPR008942">
    <property type="entry name" value="ENTH_VHS"/>
</dbReference>
<proteinExistence type="predicted"/>
<dbReference type="SMART" id="SM00582">
    <property type="entry name" value="RPR"/>
    <property type="match status" value="1"/>
</dbReference>
<dbReference type="Pfam" id="PF04818">
    <property type="entry name" value="CID"/>
    <property type="match status" value="1"/>
</dbReference>
<feature type="domain" description="CID" evidence="5">
    <location>
        <begin position="1"/>
        <end position="129"/>
    </location>
</feature>
<organism evidence="6 7">
    <name type="scientific">Paratrimastix pyriformis</name>
    <dbReference type="NCBI Taxonomy" id="342808"/>
    <lineage>
        <taxon>Eukaryota</taxon>
        <taxon>Metamonada</taxon>
        <taxon>Preaxostyla</taxon>
        <taxon>Paratrimastigidae</taxon>
        <taxon>Paratrimastix</taxon>
    </lineage>
</organism>
<evidence type="ECO:0000313" key="7">
    <source>
        <dbReference type="Proteomes" id="UP001141327"/>
    </source>
</evidence>
<reference evidence="6" key="1">
    <citation type="journal article" date="2022" name="bioRxiv">
        <title>Genomics of Preaxostyla Flagellates Illuminates Evolutionary Transitions and the Path Towards Mitochondrial Loss.</title>
        <authorList>
            <person name="Novak L.V.F."/>
            <person name="Treitli S.C."/>
            <person name="Pyrih J."/>
            <person name="Halakuc P."/>
            <person name="Pipaliya S.V."/>
            <person name="Vacek V."/>
            <person name="Brzon O."/>
            <person name="Soukal P."/>
            <person name="Eme L."/>
            <person name="Dacks J.B."/>
            <person name="Karnkowska A."/>
            <person name="Elias M."/>
            <person name="Hampl V."/>
        </authorList>
    </citation>
    <scope>NUCLEOTIDE SEQUENCE</scope>
    <source>
        <strain evidence="6">RCP-MX</strain>
    </source>
</reference>
<dbReference type="InterPro" id="IPR047415">
    <property type="entry name" value="Pcf11_CID"/>
</dbReference>
<sequence length="441" mass="48095">MSRAAADYEEAIKELTFNSKPLISSLTMVAQESQAYAAEIVRVIERRIETVSPELKLPTLYLLDSICKNVGGLFNQAFTQRLPQTFSHVWFTAPDNQSRDNLRHLVGTWVGVFPAEIVSQIETMLEAPMLKPNFMSKHALAIHVNPRFMATWKRPRLAATEPPPQLTTAPLRPALFPSLFSQPAAITPAPAPVTPTPLPAAPTQPVPAAAPPPAVPALDYERMLDALLRHTQPAVPAGPAPPTEPPPSYLPPAPIAPAPPGGYPPPPQYAGYLQPSPPPPPGRYPLPPETGYYPPPPSPPPGSYAPPPRQYPPPPAGYGGYPPPPQPSAGLPPPLPPSADEKVTFKSNLKISRPALITSLYHGLPHQCNTCGIRFSQKLILQRHHDWHFKLNQRRRLGEIASRMWWPSAEQWCNTLVDVEAPPLDETVSADPFSTSKPPSD</sequence>
<keyword evidence="1" id="KW-0862">Zinc</keyword>
<feature type="domain" description="C2H2-type" evidence="3">
    <location>
        <begin position="366"/>
        <end position="393"/>
    </location>
</feature>
<dbReference type="SUPFAM" id="SSF48464">
    <property type="entry name" value="ENTH/VHS domain"/>
    <property type="match status" value="1"/>
</dbReference>
<dbReference type="PROSITE" id="PS50179">
    <property type="entry name" value="VHS"/>
    <property type="match status" value="1"/>
</dbReference>
<accession>A0ABQ8U642</accession>
<feature type="compositionally biased region" description="Pro residues" evidence="2">
    <location>
        <begin position="189"/>
        <end position="214"/>
    </location>
</feature>
<evidence type="ECO:0000256" key="1">
    <source>
        <dbReference type="PROSITE-ProRule" id="PRU00042"/>
    </source>
</evidence>
<dbReference type="PROSITE" id="PS51391">
    <property type="entry name" value="CID"/>
    <property type="match status" value="1"/>
</dbReference>
<feature type="region of interest" description="Disordered" evidence="2">
    <location>
        <begin position="187"/>
        <end position="214"/>
    </location>
</feature>
<gene>
    <name evidence="6" type="ORF">PAPYR_10372</name>
</gene>
<dbReference type="PANTHER" id="PTHR15921:SF3">
    <property type="entry name" value="PRE-MRNA CLEAVAGE COMPLEX 2 PROTEIN PCF11"/>
    <property type="match status" value="1"/>
</dbReference>
<evidence type="ECO:0000256" key="2">
    <source>
        <dbReference type="SAM" id="MobiDB-lite"/>
    </source>
</evidence>
<evidence type="ECO:0000313" key="6">
    <source>
        <dbReference type="EMBL" id="KAJ4454809.1"/>
    </source>
</evidence>
<dbReference type="EMBL" id="JAPMOS010000132">
    <property type="protein sequence ID" value="KAJ4454809.1"/>
    <property type="molecule type" value="Genomic_DNA"/>
</dbReference>
<feature type="region of interest" description="Disordered" evidence="2">
    <location>
        <begin position="233"/>
        <end position="340"/>
    </location>
</feature>
<dbReference type="Gene3D" id="1.25.40.90">
    <property type="match status" value="1"/>
</dbReference>
<dbReference type="InterPro" id="IPR013087">
    <property type="entry name" value="Znf_C2H2_type"/>
</dbReference>
<feature type="compositionally biased region" description="Pro residues" evidence="2">
    <location>
        <begin position="275"/>
        <end position="337"/>
    </location>
</feature>
<feature type="domain" description="VHS" evidence="4">
    <location>
        <begin position="28"/>
        <end position="113"/>
    </location>
</feature>
<dbReference type="InterPro" id="IPR002014">
    <property type="entry name" value="VHS_dom"/>
</dbReference>
<keyword evidence="1" id="KW-0479">Metal-binding</keyword>
<evidence type="ECO:0000259" key="3">
    <source>
        <dbReference type="PROSITE" id="PS50157"/>
    </source>
</evidence>
<dbReference type="PROSITE" id="PS50157">
    <property type="entry name" value="ZINC_FINGER_C2H2_2"/>
    <property type="match status" value="1"/>
</dbReference>
<feature type="compositionally biased region" description="Pro residues" evidence="2">
    <location>
        <begin position="236"/>
        <end position="268"/>
    </location>
</feature>
<dbReference type="CDD" id="cd16982">
    <property type="entry name" value="CID_Pcf11"/>
    <property type="match status" value="1"/>
</dbReference>
<dbReference type="Proteomes" id="UP001141327">
    <property type="component" value="Unassembled WGS sequence"/>
</dbReference>
<dbReference type="InterPro" id="IPR045154">
    <property type="entry name" value="PCF11-like"/>
</dbReference>
<dbReference type="PANTHER" id="PTHR15921">
    <property type="entry name" value="PRE-MRNA CLEAVAGE COMPLEX II"/>
    <property type="match status" value="1"/>
</dbReference>
<keyword evidence="7" id="KW-1185">Reference proteome</keyword>
<dbReference type="InterPro" id="IPR006569">
    <property type="entry name" value="CID_dom"/>
</dbReference>
<protein>
    <submittedName>
        <fullName evidence="6">Mrna cleavage factor complex component</fullName>
    </submittedName>
</protein>
<name>A0ABQ8U642_9EUKA</name>
<evidence type="ECO:0000259" key="5">
    <source>
        <dbReference type="PROSITE" id="PS51391"/>
    </source>
</evidence>